<evidence type="ECO:0000313" key="3">
    <source>
        <dbReference type="Proteomes" id="UP000315010"/>
    </source>
</evidence>
<feature type="compositionally biased region" description="Basic and acidic residues" evidence="1">
    <location>
        <begin position="90"/>
        <end position="100"/>
    </location>
</feature>
<organism evidence="2 3">
    <name type="scientific">Novipirellula herctigrandis</name>
    <dbReference type="NCBI Taxonomy" id="2527986"/>
    <lineage>
        <taxon>Bacteria</taxon>
        <taxon>Pseudomonadati</taxon>
        <taxon>Planctomycetota</taxon>
        <taxon>Planctomycetia</taxon>
        <taxon>Pirellulales</taxon>
        <taxon>Pirellulaceae</taxon>
        <taxon>Novipirellula</taxon>
    </lineage>
</organism>
<dbReference type="AlphaFoldDB" id="A0A5C5Z260"/>
<protein>
    <submittedName>
        <fullName evidence="2">Uncharacterized protein</fullName>
    </submittedName>
</protein>
<name>A0A5C5Z260_9BACT</name>
<feature type="region of interest" description="Disordered" evidence="1">
    <location>
        <begin position="1"/>
        <end position="23"/>
    </location>
</feature>
<reference evidence="2 3" key="1">
    <citation type="submission" date="2019-02" db="EMBL/GenBank/DDBJ databases">
        <title>Deep-cultivation of Planctomycetes and their phenomic and genomic characterization uncovers novel biology.</title>
        <authorList>
            <person name="Wiegand S."/>
            <person name="Jogler M."/>
            <person name="Boedeker C."/>
            <person name="Pinto D."/>
            <person name="Vollmers J."/>
            <person name="Rivas-Marin E."/>
            <person name="Kohn T."/>
            <person name="Peeters S.H."/>
            <person name="Heuer A."/>
            <person name="Rast P."/>
            <person name="Oberbeckmann S."/>
            <person name="Bunk B."/>
            <person name="Jeske O."/>
            <person name="Meyerdierks A."/>
            <person name="Storesund J.E."/>
            <person name="Kallscheuer N."/>
            <person name="Luecker S."/>
            <person name="Lage O.M."/>
            <person name="Pohl T."/>
            <person name="Merkel B.J."/>
            <person name="Hornburger P."/>
            <person name="Mueller R.-W."/>
            <person name="Bruemmer F."/>
            <person name="Labrenz M."/>
            <person name="Spormann A.M."/>
            <person name="Op Den Camp H."/>
            <person name="Overmann J."/>
            <person name="Amann R."/>
            <person name="Jetten M.S.M."/>
            <person name="Mascher T."/>
            <person name="Medema M.H."/>
            <person name="Devos D.P."/>
            <person name="Kaster A.-K."/>
            <person name="Ovreas L."/>
            <person name="Rohde M."/>
            <person name="Galperin M.Y."/>
            <person name="Jogler C."/>
        </authorList>
    </citation>
    <scope>NUCLEOTIDE SEQUENCE [LARGE SCALE GENOMIC DNA]</scope>
    <source>
        <strain evidence="2 3">CA13</strain>
    </source>
</reference>
<feature type="region of interest" description="Disordered" evidence="1">
    <location>
        <begin position="73"/>
        <end position="100"/>
    </location>
</feature>
<accession>A0A5C5Z260</accession>
<evidence type="ECO:0000256" key="1">
    <source>
        <dbReference type="SAM" id="MobiDB-lite"/>
    </source>
</evidence>
<proteinExistence type="predicted"/>
<dbReference type="EMBL" id="SJPJ01000001">
    <property type="protein sequence ID" value="TWT81439.1"/>
    <property type="molecule type" value="Genomic_DNA"/>
</dbReference>
<sequence>MSESSNEGVPGAPNHAGCDQIRQGHLDMQLTNDAEVQAATACQPAATTILRTKLRPPEPPRGLIARSRLIESAGTESAPSFDAGFGAGGLRKEPAGEPLG</sequence>
<evidence type="ECO:0000313" key="2">
    <source>
        <dbReference type="EMBL" id="TWT81439.1"/>
    </source>
</evidence>
<dbReference type="Proteomes" id="UP000315010">
    <property type="component" value="Unassembled WGS sequence"/>
</dbReference>
<gene>
    <name evidence="2" type="ORF">CA13_28920</name>
</gene>
<comment type="caution">
    <text evidence="2">The sequence shown here is derived from an EMBL/GenBank/DDBJ whole genome shotgun (WGS) entry which is preliminary data.</text>
</comment>
<keyword evidence="3" id="KW-1185">Reference proteome</keyword>